<dbReference type="Proteomes" id="UP001519863">
    <property type="component" value="Unassembled WGS sequence"/>
</dbReference>
<name>A0ABS7AYE1_9ACTN</name>
<sequence>MMECRAGVVGSVAGEHPHHRRRISLGLPEPTTPARPVRDGLVAVCLLPVRPGRVKAVTDAGELRAIDGVISASVRVRRGSTIGARLHSASAAGTGRSLAKRQNDQ</sequence>
<dbReference type="EMBL" id="JAHXZI010000003">
    <property type="protein sequence ID" value="MBW6433786.1"/>
    <property type="molecule type" value="Genomic_DNA"/>
</dbReference>
<feature type="region of interest" description="Disordered" evidence="1">
    <location>
        <begin position="1"/>
        <end position="32"/>
    </location>
</feature>
<evidence type="ECO:0000256" key="1">
    <source>
        <dbReference type="SAM" id="MobiDB-lite"/>
    </source>
</evidence>
<reference evidence="2 3" key="1">
    <citation type="journal article" date="2013" name="Antonie Van Leeuwenhoek">
        <title>Actinoplanes hulinensis sp. nov., a novel actinomycete isolated from soybean root (Glycine max (L.) Merr).</title>
        <authorList>
            <person name="Shen Y."/>
            <person name="Liu C."/>
            <person name="Wang X."/>
            <person name="Zhao J."/>
            <person name="Jia F."/>
            <person name="Zhang Y."/>
            <person name="Wang L."/>
            <person name="Yang D."/>
            <person name="Xiang W."/>
        </authorList>
    </citation>
    <scope>NUCLEOTIDE SEQUENCE [LARGE SCALE GENOMIC DNA]</scope>
    <source>
        <strain evidence="2 3">NEAU-M9</strain>
    </source>
</reference>
<organism evidence="2 3">
    <name type="scientific">Actinoplanes hulinensis</name>
    <dbReference type="NCBI Taxonomy" id="1144547"/>
    <lineage>
        <taxon>Bacteria</taxon>
        <taxon>Bacillati</taxon>
        <taxon>Actinomycetota</taxon>
        <taxon>Actinomycetes</taxon>
        <taxon>Micromonosporales</taxon>
        <taxon>Micromonosporaceae</taxon>
        <taxon>Actinoplanes</taxon>
    </lineage>
</organism>
<evidence type="ECO:0000313" key="3">
    <source>
        <dbReference type="Proteomes" id="UP001519863"/>
    </source>
</evidence>
<proteinExistence type="predicted"/>
<gene>
    <name evidence="2" type="ORF">KZ829_08515</name>
</gene>
<accession>A0ABS7AYE1</accession>
<protein>
    <submittedName>
        <fullName evidence="2">Uncharacterized protein</fullName>
    </submittedName>
</protein>
<comment type="caution">
    <text evidence="2">The sequence shown here is derived from an EMBL/GenBank/DDBJ whole genome shotgun (WGS) entry which is preliminary data.</text>
</comment>
<evidence type="ECO:0000313" key="2">
    <source>
        <dbReference type="EMBL" id="MBW6433786.1"/>
    </source>
</evidence>
<keyword evidence="3" id="KW-1185">Reference proteome</keyword>